<dbReference type="RefSeq" id="XP_068360204.1">
    <property type="nucleotide sequence ID" value="XM_068492391.1"/>
</dbReference>
<dbReference type="Gene3D" id="1.25.10.10">
    <property type="entry name" value="Leucine-rich Repeat Variant"/>
    <property type="match status" value="1"/>
</dbReference>
<dbReference type="VEuPathDB" id="TrichDB:TRFO_05262"/>
<reference evidence="1" key="1">
    <citation type="submission" date="2016-10" db="EMBL/GenBank/DDBJ databases">
        <authorList>
            <person name="Benchimol M."/>
            <person name="Almeida L.G."/>
            <person name="Vasconcelos A.T."/>
            <person name="Perreira-Neves A."/>
            <person name="Rosa I.A."/>
            <person name="Tasca T."/>
            <person name="Bogo M.R."/>
            <person name="de Souza W."/>
        </authorList>
    </citation>
    <scope>NUCLEOTIDE SEQUENCE [LARGE SCALE GENOMIC DNA]</scope>
    <source>
        <strain evidence="1">K</strain>
    </source>
</reference>
<accession>A0A1J4KBK3</accession>
<evidence type="ECO:0000313" key="1">
    <source>
        <dbReference type="EMBL" id="OHT07068.1"/>
    </source>
</evidence>
<dbReference type="GeneID" id="94827095"/>
<protein>
    <submittedName>
        <fullName evidence="1">Uncharacterized protein</fullName>
    </submittedName>
</protein>
<dbReference type="InterPro" id="IPR011989">
    <property type="entry name" value="ARM-like"/>
</dbReference>
<comment type="caution">
    <text evidence="1">The sequence shown here is derived from an EMBL/GenBank/DDBJ whole genome shotgun (WGS) entry which is preliminary data.</text>
</comment>
<dbReference type="InterPro" id="IPR016024">
    <property type="entry name" value="ARM-type_fold"/>
</dbReference>
<dbReference type="Proteomes" id="UP000179807">
    <property type="component" value="Unassembled WGS sequence"/>
</dbReference>
<evidence type="ECO:0000313" key="2">
    <source>
        <dbReference type="Proteomes" id="UP000179807"/>
    </source>
</evidence>
<keyword evidence="2" id="KW-1185">Reference proteome</keyword>
<gene>
    <name evidence="1" type="ORF">TRFO_05262</name>
</gene>
<dbReference type="SUPFAM" id="SSF48371">
    <property type="entry name" value="ARM repeat"/>
    <property type="match status" value="1"/>
</dbReference>
<dbReference type="EMBL" id="MLAK01000705">
    <property type="protein sequence ID" value="OHT07068.1"/>
    <property type="molecule type" value="Genomic_DNA"/>
</dbReference>
<organism evidence="1 2">
    <name type="scientific">Tritrichomonas foetus</name>
    <dbReference type="NCBI Taxonomy" id="1144522"/>
    <lineage>
        <taxon>Eukaryota</taxon>
        <taxon>Metamonada</taxon>
        <taxon>Parabasalia</taxon>
        <taxon>Tritrichomonadida</taxon>
        <taxon>Tritrichomonadidae</taxon>
        <taxon>Tritrichomonas</taxon>
    </lineage>
</organism>
<sequence length="1392" mass="159895">MNEFAKLDPNFKIIVDYLDNKQITLLELSKALQAFRKSICLNWYSQFLQYNHISFLTAIWNSLFQLVTNEDPGIRISTFSTLGALMFALSPFIPRTTVISFLSSVQDQQPNPHLSIAIVACFCHISKFVSPLYVESFLSQLPIIQHFGNELEDYLKYLPKIFSSMDNLDTEFLRVLLRTLLINFGKSPTISFVLSVVELLRHEPEILIPDLMLYINHKSLQLSLLMISPIILHDSQLSKFFDDKSKEELFSLAITTLSQPNPSFSEFEEACRTLVALLDSTSNKDTQTKLKTINSILNKDLPPHLMFFSLQLSDSLEKLRPCDSDSPTIKTSKISALSKFLIRLPTEANFIEILSIFRSFLESKGEIFSKLVDSVAKCFTVITLDLLKSFDYKDNTCSIIQNLKILLSKFLEINSTNWVQNKAVIKLIRFVKRDVGNYLINNYEEKAIKMIFKFCFSRQIPLSSAAASVMASTIRSSTSHILVHLLINKADFLDDFSLLKILNVLNLVIDGIGPKPFMCLEAIIVESVLMNKSIQTASEAFLFLNKIKSTHRSNDLKKVCFDLIGRIFQSFTGIDPQLPTTESSLKPISELVETDILSRPFDEQTYFMKTIQQCLKYLNRNKITDKKLAELAIRLVKLFPEESLEILKEGDSSYINYESFFVLILDIVHSTPSLPIASRCVAAVSSQATSNSQLCKIISDFIKLKLIKNGRDKYHFSLYLQAAKDSDRNDSNSIPSENAENENNLIESIINKLNEIVLNPHEEMLYQFLTSSDKIGLIKSTDFDKWPLNDEEFCSFVEENSTYLIQKSIECELTESHVKFISLHRNLFDHEIILKIKKNYSIFYQKLFEKEEERHLNFDFNSSNIVKISSISPLIHTNSEIISSTILIHNFFLFHKCKIHESIFNNILSKLLLLLFDKSNDEEKTERIQSIIKEAIDYANKYKIKIEENSIEKLFEFSFFKLSLAKYCYSLELDRLSKFSRQSISISDLLPKESIIDAYIQSDPVKYFRQFTQKFTFKSRNLKCLIYFLSRFDIPGNLLSDFLSDELLNIPLITSFKHILYFFRLIAHFLFNVYSNAVSNKNHEDISYIMKLFNSLTENLIILCQSNNAAIHREVGLIYSWLPLFVKPNESFIKYINTCTHDFGNLSYFFAPSALSVIMGNIKTNCLTNDSLIHAAKSNVPSEILRVLRSIHIFLKPNHVKILNELYSSMYPSVVEVFRSFNGNPLIDNYLEKITKEISLHHEFYALQKLLFSDLTYYAKQKNATNLLSILNRTKIEFTKEFATNPNIENGIKMFNSPDCPKNNEFALMIIGKAAAKPCLLASIVLINKLLNRINEEERENTIQVVSALIDSLQMGERGDILKKSLTLNNEDVWTAALNAAQMDSKFENFDN</sequence>
<proteinExistence type="predicted"/>
<name>A0A1J4KBK3_9EUKA</name>